<evidence type="ECO:0000256" key="9">
    <source>
        <dbReference type="ARBA" id="ARBA00023328"/>
    </source>
</evidence>
<dbReference type="EMBL" id="CATQJL010000001">
    <property type="protein sequence ID" value="CAJ0589246.1"/>
    <property type="molecule type" value="Genomic_DNA"/>
</dbReference>
<dbReference type="Proteomes" id="UP001176961">
    <property type="component" value="Unassembled WGS sequence"/>
</dbReference>
<keyword evidence="5 10" id="KW-0995">Kinetochore</keyword>
<evidence type="ECO:0000313" key="15">
    <source>
        <dbReference type="Proteomes" id="UP001176961"/>
    </source>
</evidence>
<evidence type="ECO:0000256" key="1">
    <source>
        <dbReference type="ARBA" id="ARBA00007050"/>
    </source>
</evidence>
<evidence type="ECO:0000259" key="13">
    <source>
        <dbReference type="Pfam" id="PF03801"/>
    </source>
</evidence>
<dbReference type="InterPro" id="IPR038273">
    <property type="entry name" value="Ndc80_sf"/>
</dbReference>
<dbReference type="AlphaFoldDB" id="A0AA36DL57"/>
<keyword evidence="15" id="KW-1185">Reference proteome</keyword>
<evidence type="ECO:0000256" key="10">
    <source>
        <dbReference type="RuleBase" id="RU368072"/>
    </source>
</evidence>
<keyword evidence="7 10" id="KW-0539">Nucleus</keyword>
<gene>
    <name evidence="14" type="ORF">CYNAS_LOCUS1229</name>
</gene>
<evidence type="ECO:0000256" key="8">
    <source>
        <dbReference type="ARBA" id="ARBA00023306"/>
    </source>
</evidence>
<accession>A0AA36DL57</accession>
<keyword evidence="6 11" id="KW-0175">Coiled coil</keyword>
<comment type="subcellular location">
    <subcellularLocation>
        <location evidence="10">Chromosome</location>
        <location evidence="10">Centromere</location>
        <location evidence="10">Kinetochore</location>
    </subcellularLocation>
    <subcellularLocation>
        <location evidence="10">Nucleus</location>
    </subcellularLocation>
</comment>
<feature type="region of interest" description="Disordered" evidence="12">
    <location>
        <begin position="55"/>
        <end position="84"/>
    </location>
</feature>
<feature type="coiled-coil region" evidence="11">
    <location>
        <begin position="296"/>
        <end position="323"/>
    </location>
</feature>
<dbReference type="InterPro" id="IPR005550">
    <property type="entry name" value="Kinetochore_Ndc80"/>
</dbReference>
<dbReference type="Pfam" id="PF03801">
    <property type="entry name" value="Ndc80_HEC"/>
    <property type="match status" value="1"/>
</dbReference>
<feature type="domain" description="Kinetochore protein Ndc80 CH" evidence="13">
    <location>
        <begin position="110"/>
        <end position="234"/>
    </location>
</feature>
<dbReference type="Gene3D" id="1.10.418.30">
    <property type="entry name" value="Ncd80 complex, Ncd80 subunit"/>
    <property type="match status" value="1"/>
</dbReference>
<evidence type="ECO:0000256" key="4">
    <source>
        <dbReference type="ARBA" id="ARBA00022776"/>
    </source>
</evidence>
<evidence type="ECO:0000256" key="11">
    <source>
        <dbReference type="SAM" id="Coils"/>
    </source>
</evidence>
<reference evidence="14" key="1">
    <citation type="submission" date="2023-07" db="EMBL/GenBank/DDBJ databases">
        <authorList>
            <consortium name="CYATHOMIX"/>
        </authorList>
    </citation>
    <scope>NUCLEOTIDE SEQUENCE</scope>
    <source>
        <strain evidence="14">N/A</strain>
    </source>
</reference>
<evidence type="ECO:0000256" key="2">
    <source>
        <dbReference type="ARBA" id="ARBA00022454"/>
    </source>
</evidence>
<evidence type="ECO:0000256" key="3">
    <source>
        <dbReference type="ARBA" id="ARBA00022618"/>
    </source>
</evidence>
<dbReference type="PANTHER" id="PTHR10643">
    <property type="entry name" value="KINETOCHORE PROTEIN NDC80"/>
    <property type="match status" value="1"/>
</dbReference>
<keyword evidence="2 10" id="KW-0158">Chromosome</keyword>
<keyword evidence="9 10" id="KW-0137">Centromere</keyword>
<comment type="subunit">
    <text evidence="10">Component of the NDC80 complex.</text>
</comment>
<feature type="coiled-coil region" evidence="11">
    <location>
        <begin position="404"/>
        <end position="431"/>
    </location>
</feature>
<evidence type="ECO:0000256" key="7">
    <source>
        <dbReference type="ARBA" id="ARBA00023242"/>
    </source>
</evidence>
<sequence length="656" mass="76074">MYVILDVFIEMLKASNCLVNILAQRSRNCVEFEKIILCLRTQAVCAAMNSERKKSMGPRWGGMPSSTMKTPTRPRFTIGGTQINSTSKNDFDGGQARFSMGTVPASARRTSLFRSLTSNYKDTRPLSSKDYQNEMIRKIYAFLLEHDGENCLPEKAIRSPTKQDFIIMFESIYQHLSPDFQLKNVNEEVATIFRELGYITPIKPSTMQTIGASHTWPTLLGALTWLIDVVNVKNSLQDEGGQQLLLGDDSSGTLKAYKYSWLNAGFKEYVQNREAIRNENFFDNKMHALRNWHEQQEDFESQQETIRAALDQLREDCAELESEKGSVDRYRDDIVRVDDDIKKATEYKEEIDEDVKALSVELNAAKEEKDTVAMEAEEHRFRVSELQGAIREQEQTQGLCDRDARALVSEVDENKLQMRKLKAELEDLCKRHWHEVPKCRKALEEQQGRYQSLIVGIKSLLMSALHECPTIAEETPKDARALYSAVLNDAKSLLLETESQLLQRRQELEGIIRQHNFESEEIQQNNVVERRILRDKQREESRADRQRKHEREEWEKDLIAAETEVERLENDKELLENRKNEIGSMKRDLETMKAENLQYSKLLKEKQSIIKDEVLSRFHIIVSDLDQMKEAREWMTRKLEELGALRESFREIGNDA</sequence>
<feature type="coiled-coil region" evidence="11">
    <location>
        <begin position="533"/>
        <end position="595"/>
    </location>
</feature>
<evidence type="ECO:0000256" key="6">
    <source>
        <dbReference type="ARBA" id="ARBA00023054"/>
    </source>
</evidence>
<dbReference type="GO" id="GO:0051315">
    <property type="term" value="P:attachment of mitotic spindle microtubules to kinetochore"/>
    <property type="evidence" value="ECO:0007669"/>
    <property type="project" value="UniProtKB-UniRule"/>
</dbReference>
<dbReference type="PANTHER" id="PTHR10643:SF2">
    <property type="entry name" value="KINETOCHORE PROTEIN NDC80 HOMOLOG"/>
    <property type="match status" value="1"/>
</dbReference>
<evidence type="ECO:0000313" key="14">
    <source>
        <dbReference type="EMBL" id="CAJ0589246.1"/>
    </source>
</evidence>
<proteinExistence type="inferred from homology"/>
<evidence type="ECO:0000256" key="5">
    <source>
        <dbReference type="ARBA" id="ARBA00022838"/>
    </source>
</evidence>
<dbReference type="InterPro" id="IPR055260">
    <property type="entry name" value="Ndc80_CH"/>
</dbReference>
<keyword evidence="4 10" id="KW-0498">Mitosis</keyword>
<comment type="caution">
    <text evidence="14">The sequence shown here is derived from an EMBL/GenBank/DDBJ whole genome shotgun (WGS) entry which is preliminary data.</text>
</comment>
<name>A0AA36DL57_CYLNA</name>
<protein>
    <recommendedName>
        <fullName evidence="10">Kinetochore protein NDC80</fullName>
    </recommendedName>
</protein>
<dbReference type="GO" id="GO:0005634">
    <property type="term" value="C:nucleus"/>
    <property type="evidence" value="ECO:0007669"/>
    <property type="project" value="UniProtKB-SubCell"/>
</dbReference>
<comment type="similarity">
    <text evidence="1 10">Belongs to the NDC80/HEC1 family.</text>
</comment>
<comment type="function">
    <text evidence="10">Acts as a component of the essential kinetochore-associated NDC80 complex, which is required for chromosome segregation and spindle checkpoint activity.</text>
</comment>
<dbReference type="GO" id="GO:0051301">
    <property type="term" value="P:cell division"/>
    <property type="evidence" value="ECO:0007669"/>
    <property type="project" value="UniProtKB-UniRule"/>
</dbReference>
<dbReference type="GO" id="GO:0031262">
    <property type="term" value="C:Ndc80 complex"/>
    <property type="evidence" value="ECO:0007669"/>
    <property type="project" value="UniProtKB-UniRule"/>
</dbReference>
<keyword evidence="8 10" id="KW-0131">Cell cycle</keyword>
<organism evidence="14 15">
    <name type="scientific">Cylicocyclus nassatus</name>
    <name type="common">Nematode worm</name>
    <dbReference type="NCBI Taxonomy" id="53992"/>
    <lineage>
        <taxon>Eukaryota</taxon>
        <taxon>Metazoa</taxon>
        <taxon>Ecdysozoa</taxon>
        <taxon>Nematoda</taxon>
        <taxon>Chromadorea</taxon>
        <taxon>Rhabditida</taxon>
        <taxon>Rhabditina</taxon>
        <taxon>Rhabditomorpha</taxon>
        <taxon>Strongyloidea</taxon>
        <taxon>Strongylidae</taxon>
        <taxon>Cylicocyclus</taxon>
    </lineage>
</organism>
<keyword evidence="3 10" id="KW-0132">Cell division</keyword>
<feature type="coiled-coil region" evidence="11">
    <location>
        <begin position="348"/>
        <end position="375"/>
    </location>
</feature>
<evidence type="ECO:0000256" key="12">
    <source>
        <dbReference type="SAM" id="MobiDB-lite"/>
    </source>
</evidence>